<accession>A0A8J7KA56</accession>
<dbReference type="GO" id="GO:0005886">
    <property type="term" value="C:plasma membrane"/>
    <property type="evidence" value="ECO:0007669"/>
    <property type="project" value="TreeGrafter"/>
</dbReference>
<feature type="transmembrane region" description="Helical" evidence="1">
    <location>
        <begin position="219"/>
        <end position="239"/>
    </location>
</feature>
<organism evidence="2 3">
    <name type="scientific">Pontibacterium sinense</name>
    <dbReference type="NCBI Taxonomy" id="2781979"/>
    <lineage>
        <taxon>Bacteria</taxon>
        <taxon>Pseudomonadati</taxon>
        <taxon>Pseudomonadota</taxon>
        <taxon>Gammaproteobacteria</taxon>
        <taxon>Oceanospirillales</taxon>
        <taxon>Oceanospirillaceae</taxon>
        <taxon>Pontibacterium</taxon>
    </lineage>
</organism>
<comment type="caution">
    <text evidence="2">The sequence shown here is derived from an EMBL/GenBank/DDBJ whole genome shotgun (WGS) entry which is preliminary data.</text>
</comment>
<dbReference type="InterPro" id="IPR036259">
    <property type="entry name" value="MFS_trans_sf"/>
</dbReference>
<dbReference type="Proteomes" id="UP000640333">
    <property type="component" value="Unassembled WGS sequence"/>
</dbReference>
<dbReference type="SUPFAM" id="SSF103473">
    <property type="entry name" value="MFS general substrate transporter"/>
    <property type="match status" value="1"/>
</dbReference>
<evidence type="ECO:0000313" key="2">
    <source>
        <dbReference type="EMBL" id="MBE9397606.1"/>
    </source>
</evidence>
<dbReference type="EMBL" id="JADEYS010000008">
    <property type="protein sequence ID" value="MBE9397606.1"/>
    <property type="molecule type" value="Genomic_DNA"/>
</dbReference>
<dbReference type="RefSeq" id="WP_193953155.1">
    <property type="nucleotide sequence ID" value="NZ_JADEYS010000008.1"/>
</dbReference>
<keyword evidence="1" id="KW-0472">Membrane</keyword>
<dbReference type="AlphaFoldDB" id="A0A8J7KA56"/>
<feature type="transmembrane region" description="Helical" evidence="1">
    <location>
        <begin position="306"/>
        <end position="328"/>
    </location>
</feature>
<proteinExistence type="predicted"/>
<gene>
    <name evidence="2" type="ORF">IOQ59_10075</name>
</gene>
<evidence type="ECO:0000256" key="1">
    <source>
        <dbReference type="SAM" id="Phobius"/>
    </source>
</evidence>
<name>A0A8J7KA56_9GAMM</name>
<evidence type="ECO:0000313" key="3">
    <source>
        <dbReference type="Proteomes" id="UP000640333"/>
    </source>
</evidence>
<keyword evidence="1" id="KW-1133">Transmembrane helix</keyword>
<dbReference type="PANTHER" id="PTHR23537">
    <property type="match status" value="1"/>
</dbReference>
<reference evidence="2" key="1">
    <citation type="submission" date="2020-10" db="EMBL/GenBank/DDBJ databases">
        <title>Bacterium isolated from coastal waters sediment.</title>
        <authorList>
            <person name="Chen R.-J."/>
            <person name="Lu D.-C."/>
            <person name="Zhu K.-L."/>
            <person name="Du Z.-J."/>
        </authorList>
    </citation>
    <scope>NUCLEOTIDE SEQUENCE</scope>
    <source>
        <strain evidence="2">N1Y112</strain>
    </source>
</reference>
<dbReference type="Gene3D" id="1.20.1250.20">
    <property type="entry name" value="MFS general substrate transporter like domains"/>
    <property type="match status" value="2"/>
</dbReference>
<keyword evidence="1" id="KW-0812">Transmembrane</keyword>
<sequence length="411" mass="43570">MNATISTQPDHTKHARQIIIAGIVALAIAMGIGRFAFTPLMPLMLRDGTIDAVSGTEWAAANYVGYLVGALTASWFSANPQRGLHLGLLGVALVTFGAAWATHDVHLYGLLLRFAAGTCSAWVLVCASSCCLQLLEQMKTLSQSGRIYTGVGCGIAIAGTIAWLGGYQTAQAIWVELGFIALVGAIFVQRSMPAYSSSQSRVVASTLPKAQATSLKGHTALIVCYGVMGFGYIIPATYLPTLAKQLVPDPLIFGLTWPLFGLAAGLSVLTAAVCLASWSRRAVWASVQGIMALAPLLLLFHTELWALVIAAILVGGTFMVATMAGLQLAREQMPDNPTKLLSRMTAGFAVGQIAGPVLIWIIGENKFMGWDALDWAHAISACLLAATTAWLFSDVKKKHGQKAQEPLNTKV</sequence>
<feature type="transmembrane region" description="Helical" evidence="1">
    <location>
        <begin position="147"/>
        <end position="165"/>
    </location>
</feature>
<feature type="transmembrane region" description="Helical" evidence="1">
    <location>
        <begin position="58"/>
        <end position="76"/>
    </location>
</feature>
<feature type="transmembrane region" description="Helical" evidence="1">
    <location>
        <begin position="83"/>
        <end position="102"/>
    </location>
</feature>
<feature type="transmembrane region" description="Helical" evidence="1">
    <location>
        <begin position="375"/>
        <end position="392"/>
    </location>
</feature>
<feature type="transmembrane region" description="Helical" evidence="1">
    <location>
        <begin position="114"/>
        <end position="135"/>
    </location>
</feature>
<feature type="transmembrane region" description="Helical" evidence="1">
    <location>
        <begin position="340"/>
        <end position="363"/>
    </location>
</feature>
<dbReference type="InterPro" id="IPR010645">
    <property type="entry name" value="MFS_4"/>
</dbReference>
<protein>
    <submittedName>
        <fullName evidence="2">YbfB/YjiJ family MFS transporter</fullName>
    </submittedName>
</protein>
<feature type="transmembrane region" description="Helical" evidence="1">
    <location>
        <begin position="171"/>
        <end position="188"/>
    </location>
</feature>
<keyword evidence="3" id="KW-1185">Reference proteome</keyword>
<dbReference type="PANTHER" id="PTHR23537:SF1">
    <property type="entry name" value="SUGAR TRANSPORTER"/>
    <property type="match status" value="1"/>
</dbReference>
<dbReference type="Pfam" id="PF06779">
    <property type="entry name" value="MFS_4"/>
    <property type="match status" value="1"/>
</dbReference>
<feature type="transmembrane region" description="Helical" evidence="1">
    <location>
        <begin position="251"/>
        <end position="275"/>
    </location>
</feature>
<feature type="transmembrane region" description="Helical" evidence="1">
    <location>
        <begin position="282"/>
        <end position="300"/>
    </location>
</feature>
<feature type="transmembrane region" description="Helical" evidence="1">
    <location>
        <begin position="18"/>
        <end position="38"/>
    </location>
</feature>